<dbReference type="EMBL" id="LTAY01000037">
    <property type="protein sequence ID" value="OPX47940.1"/>
    <property type="molecule type" value="Genomic_DNA"/>
</dbReference>
<organism evidence="1 2">
    <name type="scientific">Clostridium thermobutyricum DSM 4928</name>
    <dbReference type="NCBI Taxonomy" id="1121339"/>
    <lineage>
        <taxon>Bacteria</taxon>
        <taxon>Bacillati</taxon>
        <taxon>Bacillota</taxon>
        <taxon>Clostridia</taxon>
        <taxon>Eubacteriales</taxon>
        <taxon>Clostridiaceae</taxon>
        <taxon>Clostridium</taxon>
    </lineage>
</organism>
<evidence type="ECO:0000313" key="1">
    <source>
        <dbReference type="EMBL" id="OPX47940.1"/>
    </source>
</evidence>
<evidence type="ECO:0000313" key="2">
    <source>
        <dbReference type="Proteomes" id="UP000191448"/>
    </source>
</evidence>
<dbReference type="Proteomes" id="UP000191448">
    <property type="component" value="Unassembled WGS sequence"/>
</dbReference>
<accession>A0A1V4SV90</accession>
<dbReference type="AlphaFoldDB" id="A0A1V4SV90"/>
<gene>
    <name evidence="1" type="ORF">CLTHE_15110</name>
</gene>
<dbReference type="RefSeq" id="WP_080022706.1">
    <property type="nucleotide sequence ID" value="NZ_LTAY01000037.1"/>
</dbReference>
<proteinExistence type="predicted"/>
<dbReference type="OrthoDB" id="1896796at2"/>
<evidence type="ECO:0008006" key="3">
    <source>
        <dbReference type="Google" id="ProtNLM"/>
    </source>
</evidence>
<reference evidence="1 2" key="1">
    <citation type="submission" date="2016-02" db="EMBL/GenBank/DDBJ databases">
        <title>Genome sequence of Clostridium thermobutyricum DSM 4928.</title>
        <authorList>
            <person name="Poehlein A."/>
            <person name="Daniel R."/>
        </authorList>
    </citation>
    <scope>NUCLEOTIDE SEQUENCE [LARGE SCALE GENOMIC DNA]</scope>
    <source>
        <strain evidence="1 2">DSM 4928</strain>
    </source>
</reference>
<sequence length="332" mass="38190">MRIKKKGIFLITSFILIAFLYSCGKVDDTLSPKTNIIDIELGSLIEEKGSGISNLNLTETGYKKVQNDDPIVEYNKKSGNYIFIRNNRHYFYSKGKEKKLEENNYENLHLSDDGKYLGYMVYDNIYTLKVLNIEDNKQVNINSKVSISGKFFDFIGENTLIYYGISEKKENGIFSYNLETGKEELIYKIDSGYLEFFKSYKDEIIFLQRVNEDEKLLKSLKLKDKSVETLSSNIDLLSDVLKSENNYYILGSTKNDKNSLYILSDGELDRVVYDFPEKIEMKSGLSINKSGEILFMGSNTGEKNLDVYSYSKDNGINLLTENSGKYNFIKIN</sequence>
<protein>
    <recommendedName>
        <fullName evidence="3">Lipoprotein</fullName>
    </recommendedName>
</protein>
<dbReference type="SUPFAM" id="SSF69304">
    <property type="entry name" value="Tricorn protease N-terminal domain"/>
    <property type="match status" value="1"/>
</dbReference>
<dbReference type="PROSITE" id="PS51257">
    <property type="entry name" value="PROKAR_LIPOPROTEIN"/>
    <property type="match status" value="1"/>
</dbReference>
<comment type="caution">
    <text evidence="1">The sequence shown here is derived from an EMBL/GenBank/DDBJ whole genome shotgun (WGS) entry which is preliminary data.</text>
</comment>
<name>A0A1V4SV90_9CLOT</name>